<dbReference type="SUPFAM" id="SSF46785">
    <property type="entry name" value="Winged helix' DNA-binding domain"/>
    <property type="match status" value="1"/>
</dbReference>
<evidence type="ECO:0000256" key="4">
    <source>
        <dbReference type="ARBA" id="ARBA00022777"/>
    </source>
</evidence>
<dbReference type="InterPro" id="IPR030616">
    <property type="entry name" value="Aur-like"/>
</dbReference>
<feature type="binding site" evidence="7 9">
    <location>
        <position position="140"/>
    </location>
    <ligand>
        <name>ATP</name>
        <dbReference type="ChEBI" id="CHEBI:30616"/>
    </ligand>
</feature>
<dbReference type="GO" id="GO:0005524">
    <property type="term" value="F:ATP binding"/>
    <property type="evidence" value="ECO:0007669"/>
    <property type="project" value="UniProtKB-UniRule"/>
</dbReference>
<dbReference type="InterPro" id="IPR000719">
    <property type="entry name" value="Prot_kinase_dom"/>
</dbReference>
<dbReference type="InterPro" id="IPR005818">
    <property type="entry name" value="Histone_H1/H5_H15"/>
</dbReference>
<keyword evidence="5 7" id="KW-0067">ATP-binding</keyword>
<dbReference type="Pfam" id="PF00069">
    <property type="entry name" value="Pkinase"/>
    <property type="match status" value="1"/>
</dbReference>
<evidence type="ECO:0000256" key="7">
    <source>
        <dbReference type="PIRSR" id="PIRSR630616-2"/>
    </source>
</evidence>
<dbReference type="SMART" id="SM00220">
    <property type="entry name" value="S_TKc"/>
    <property type="match status" value="1"/>
</dbReference>
<dbReference type="STRING" id="461836.A0A0L0DN00"/>
<dbReference type="FunFam" id="3.30.200.20:FF:000042">
    <property type="entry name" value="Aurora kinase A"/>
    <property type="match status" value="1"/>
</dbReference>
<keyword evidence="15" id="KW-1185">Reference proteome</keyword>
<evidence type="ECO:0000256" key="2">
    <source>
        <dbReference type="ARBA" id="ARBA00022679"/>
    </source>
</evidence>
<dbReference type="InterPro" id="IPR008271">
    <property type="entry name" value="Ser/Thr_kinase_AS"/>
</dbReference>
<dbReference type="SMART" id="SM00526">
    <property type="entry name" value="H15"/>
    <property type="match status" value="1"/>
</dbReference>
<organism evidence="14 15">
    <name type="scientific">Thecamonas trahens ATCC 50062</name>
    <dbReference type="NCBI Taxonomy" id="461836"/>
    <lineage>
        <taxon>Eukaryota</taxon>
        <taxon>Apusozoa</taxon>
        <taxon>Apusomonadida</taxon>
        <taxon>Apusomonadidae</taxon>
        <taxon>Thecamonas</taxon>
    </lineage>
</organism>
<dbReference type="InterPro" id="IPR017441">
    <property type="entry name" value="Protein_kinase_ATP_BS"/>
</dbReference>
<evidence type="ECO:0000313" key="15">
    <source>
        <dbReference type="Proteomes" id="UP000054408"/>
    </source>
</evidence>
<dbReference type="GeneID" id="25567492"/>
<dbReference type="OrthoDB" id="504170at2759"/>
<sequence length="462" mass="50235">MTEHRPWARLEVVKGEAEAVAVAGDGVEVAGGALRIFRDDEGVVFVKAASKGVKVRGKEVGEEMTALVDDGDRIKVTGTAWEDGPVEYVVELVESDDGDDDSEHGFVTADYDMGKVLGTGNFATVRLGVCRKTGRKVAIKVCDKAKFARVQHRVGALLDEVSILRALQHPHILQLYDSYETEDHLYLVLELVSGGDLFDRIVDAGKLSEATARRVLRQVLEAVAYMHDEGVVHRDIKPENILLASRKGVETKVSDFGISRMLSVENGTTMGTMCGTPQYIAPEIVARTAYDAKVDMWSLGVLLYVMLSGDYPFVDNAPLTIPEQIQRGLYSEGAKDLCRRLMQHDPAIRWSAPQALTHPWIRGAELVETPFPDADPPASASDDESGDKRRGAPRHKAVVSVMISRAIAALDDRKGSTATAIAKYIAANYDAPPTRAELKRALAAATKAGRITHSGSRYKLGG</sequence>
<reference evidence="14 15" key="1">
    <citation type="submission" date="2010-05" db="EMBL/GenBank/DDBJ databases">
        <title>The Genome Sequence of Thecamonas trahens ATCC 50062.</title>
        <authorList>
            <consortium name="The Broad Institute Genome Sequencing Platform"/>
            <person name="Russ C."/>
            <person name="Cuomo C."/>
            <person name="Shea T."/>
            <person name="Young S.K."/>
            <person name="Zeng Q."/>
            <person name="Koehrsen M."/>
            <person name="Haas B."/>
            <person name="Borodovsky M."/>
            <person name="Guigo R."/>
            <person name="Alvarado L."/>
            <person name="Berlin A."/>
            <person name="Bochicchio J."/>
            <person name="Borenstein D."/>
            <person name="Chapman S."/>
            <person name="Chen Z."/>
            <person name="Freedman E."/>
            <person name="Gellesch M."/>
            <person name="Goldberg J."/>
            <person name="Griggs A."/>
            <person name="Gujja S."/>
            <person name="Heilman E."/>
            <person name="Heiman D."/>
            <person name="Hepburn T."/>
            <person name="Howarth C."/>
            <person name="Jen D."/>
            <person name="Larson L."/>
            <person name="Mehta T."/>
            <person name="Park D."/>
            <person name="Pearson M."/>
            <person name="Roberts A."/>
            <person name="Saif S."/>
            <person name="Shenoy N."/>
            <person name="Sisk P."/>
            <person name="Stolte C."/>
            <person name="Sykes S."/>
            <person name="Thomson T."/>
            <person name="Walk T."/>
            <person name="White J."/>
            <person name="Yandava C."/>
            <person name="Burger G."/>
            <person name="Gray M.W."/>
            <person name="Holland P.W.H."/>
            <person name="King N."/>
            <person name="Lang F.B.F."/>
            <person name="Roger A.J."/>
            <person name="Ruiz-Trillo I."/>
            <person name="Lander E."/>
            <person name="Nusbaum C."/>
        </authorList>
    </citation>
    <scope>NUCLEOTIDE SEQUENCE [LARGE SCALE GENOMIC DNA]</scope>
    <source>
        <strain evidence="14 15">ATCC 50062</strain>
    </source>
</reference>
<evidence type="ECO:0000256" key="11">
    <source>
        <dbReference type="SAM" id="MobiDB-lite"/>
    </source>
</evidence>
<accession>A0A0L0DN00</accession>
<dbReference type="FunFam" id="1.10.510.10:FF:000571">
    <property type="entry name" value="Maternal embryonic leucine zipper kinase"/>
    <property type="match status" value="1"/>
</dbReference>
<dbReference type="GO" id="GO:0003677">
    <property type="term" value="F:DNA binding"/>
    <property type="evidence" value="ECO:0007669"/>
    <property type="project" value="InterPro"/>
</dbReference>
<feature type="domain" description="H15" evidence="13">
    <location>
        <begin position="394"/>
        <end position="462"/>
    </location>
</feature>
<proteinExistence type="inferred from homology"/>
<comment type="similarity">
    <text evidence="10">Belongs to the protein kinase superfamily.</text>
</comment>
<dbReference type="eggNOG" id="KOG0032">
    <property type="taxonomic scope" value="Eukaryota"/>
</dbReference>
<evidence type="ECO:0000313" key="14">
    <source>
        <dbReference type="EMBL" id="KNC53406.1"/>
    </source>
</evidence>
<dbReference type="PROSITE" id="PS00108">
    <property type="entry name" value="PROTEIN_KINASE_ST"/>
    <property type="match status" value="1"/>
</dbReference>
<evidence type="ECO:0000256" key="8">
    <source>
        <dbReference type="PIRSR" id="PIRSR630616-3"/>
    </source>
</evidence>
<evidence type="ECO:0000256" key="1">
    <source>
        <dbReference type="ARBA" id="ARBA00022527"/>
    </source>
</evidence>
<feature type="active site" description="Proton acceptor" evidence="6">
    <location>
        <position position="235"/>
    </location>
</feature>
<dbReference type="GO" id="GO:0004674">
    <property type="term" value="F:protein serine/threonine kinase activity"/>
    <property type="evidence" value="ECO:0007669"/>
    <property type="project" value="UniProtKB-KW"/>
</dbReference>
<dbReference type="RefSeq" id="XP_013754445.1">
    <property type="nucleotide sequence ID" value="XM_013898991.1"/>
</dbReference>
<evidence type="ECO:0000259" key="13">
    <source>
        <dbReference type="PROSITE" id="PS51504"/>
    </source>
</evidence>
<dbReference type="CDD" id="cd00073">
    <property type="entry name" value="H15"/>
    <property type="match status" value="1"/>
</dbReference>
<keyword evidence="3 7" id="KW-0547">Nucleotide-binding</keyword>
<evidence type="ECO:0000256" key="5">
    <source>
        <dbReference type="ARBA" id="ARBA00022840"/>
    </source>
</evidence>
<evidence type="ECO:0000256" key="3">
    <source>
        <dbReference type="ARBA" id="ARBA00022741"/>
    </source>
</evidence>
<dbReference type="InterPro" id="IPR011009">
    <property type="entry name" value="Kinase-like_dom_sf"/>
</dbReference>
<feature type="binding site" evidence="7">
    <location>
        <begin position="239"/>
        <end position="240"/>
    </location>
    <ligand>
        <name>ATP</name>
        <dbReference type="ChEBI" id="CHEBI:30616"/>
    </ligand>
</feature>
<dbReference type="PANTHER" id="PTHR24350">
    <property type="entry name" value="SERINE/THREONINE-PROTEIN KINASE IAL-RELATED"/>
    <property type="match status" value="1"/>
</dbReference>
<dbReference type="PROSITE" id="PS50011">
    <property type="entry name" value="PROTEIN_KINASE_DOM"/>
    <property type="match status" value="1"/>
</dbReference>
<dbReference type="EMBL" id="GL349481">
    <property type="protein sequence ID" value="KNC53406.1"/>
    <property type="molecule type" value="Genomic_DNA"/>
</dbReference>
<keyword evidence="4 14" id="KW-0418">Kinase</keyword>
<dbReference type="SUPFAM" id="SSF56112">
    <property type="entry name" value="Protein kinase-like (PK-like)"/>
    <property type="match status" value="1"/>
</dbReference>
<evidence type="ECO:0000256" key="10">
    <source>
        <dbReference type="RuleBase" id="RU000304"/>
    </source>
</evidence>
<dbReference type="GO" id="GO:0006334">
    <property type="term" value="P:nucleosome assembly"/>
    <property type="evidence" value="ECO:0007669"/>
    <property type="project" value="InterPro"/>
</dbReference>
<keyword evidence="2" id="KW-0808">Transferase</keyword>
<name>A0A0L0DN00_THETB</name>
<gene>
    <name evidence="14" type="ORF">AMSG_08912</name>
</gene>
<feature type="binding site" evidence="7">
    <location>
        <position position="255"/>
    </location>
    <ligand>
        <name>ATP</name>
        <dbReference type="ChEBI" id="CHEBI:30616"/>
    </ligand>
</feature>
<feature type="region of interest" description="Disordered" evidence="11">
    <location>
        <begin position="368"/>
        <end position="394"/>
    </location>
</feature>
<evidence type="ECO:0000259" key="12">
    <source>
        <dbReference type="PROSITE" id="PS50011"/>
    </source>
</evidence>
<dbReference type="Pfam" id="PF00538">
    <property type="entry name" value="Linker_histone"/>
    <property type="match status" value="1"/>
</dbReference>
<dbReference type="OMA" id="SYETEDH"/>
<dbReference type="PROSITE" id="PS00107">
    <property type="entry name" value="PROTEIN_KINASE_ATP"/>
    <property type="match status" value="1"/>
</dbReference>
<dbReference type="InterPro" id="IPR036388">
    <property type="entry name" value="WH-like_DNA-bd_sf"/>
</dbReference>
<dbReference type="Gene3D" id="1.10.10.10">
    <property type="entry name" value="Winged helix-like DNA-binding domain superfamily/Winged helix DNA-binding domain"/>
    <property type="match status" value="1"/>
</dbReference>
<dbReference type="AlphaFoldDB" id="A0A0L0DN00"/>
<dbReference type="CDD" id="cd05117">
    <property type="entry name" value="STKc_CAMK"/>
    <property type="match status" value="1"/>
</dbReference>
<dbReference type="Gene3D" id="3.30.200.20">
    <property type="entry name" value="Phosphorylase Kinase, domain 1"/>
    <property type="match status" value="1"/>
</dbReference>
<evidence type="ECO:0000256" key="6">
    <source>
        <dbReference type="PIRSR" id="PIRSR630616-1"/>
    </source>
</evidence>
<dbReference type="GO" id="GO:0000786">
    <property type="term" value="C:nucleosome"/>
    <property type="evidence" value="ECO:0007669"/>
    <property type="project" value="InterPro"/>
</dbReference>
<feature type="cross-link" description="Glycyl lysine isopeptide (Lys-Gly) (interchain with G-Cter in SUMO2)" evidence="8">
    <location>
        <position position="237"/>
    </location>
</feature>
<dbReference type="PROSITE" id="PS51504">
    <property type="entry name" value="H15"/>
    <property type="match status" value="1"/>
</dbReference>
<keyword evidence="1 10" id="KW-0723">Serine/threonine-protein kinase</keyword>
<protein>
    <submittedName>
        <fullName evidence="14">CAMK protein kinase</fullName>
    </submittedName>
</protein>
<feature type="domain" description="Protein kinase" evidence="12">
    <location>
        <begin position="111"/>
        <end position="361"/>
    </location>
</feature>
<dbReference type="Proteomes" id="UP000054408">
    <property type="component" value="Unassembled WGS sequence"/>
</dbReference>
<dbReference type="Gene3D" id="1.10.510.10">
    <property type="entry name" value="Transferase(Phosphotransferase) domain 1"/>
    <property type="match status" value="1"/>
</dbReference>
<evidence type="ECO:0000256" key="9">
    <source>
        <dbReference type="PROSITE-ProRule" id="PRU10141"/>
    </source>
</evidence>
<dbReference type="InterPro" id="IPR036390">
    <property type="entry name" value="WH_DNA-bd_sf"/>
</dbReference>